<dbReference type="RefSeq" id="WP_107136602.1">
    <property type="nucleotide sequence ID" value="NZ_PYSV01000002.1"/>
</dbReference>
<dbReference type="AlphaFoldDB" id="A0A2T3WBT1"/>
<feature type="region of interest" description="Disordered" evidence="1">
    <location>
        <begin position="20"/>
        <end position="39"/>
    </location>
</feature>
<evidence type="ECO:0000313" key="3">
    <source>
        <dbReference type="EMBL" id="PTA69292.1"/>
    </source>
</evidence>
<keyword evidence="4" id="KW-1185">Reference proteome</keyword>
<keyword evidence="2" id="KW-0812">Transmembrane</keyword>
<keyword evidence="2" id="KW-1133">Transmembrane helix</keyword>
<name>A0A2T3WBT1_9DEIO</name>
<organism evidence="3 4">
    <name type="scientific">Deinococcus arcticus</name>
    <dbReference type="NCBI Taxonomy" id="2136176"/>
    <lineage>
        <taxon>Bacteria</taxon>
        <taxon>Thermotogati</taxon>
        <taxon>Deinococcota</taxon>
        <taxon>Deinococci</taxon>
        <taxon>Deinococcales</taxon>
        <taxon>Deinococcaceae</taxon>
        <taxon>Deinococcus</taxon>
    </lineage>
</organism>
<keyword evidence="2" id="KW-0472">Membrane</keyword>
<accession>A0A2T3WBT1</accession>
<reference evidence="3 4" key="1">
    <citation type="submission" date="2018-03" db="EMBL/GenBank/DDBJ databases">
        <title>Draft genome of Deinococcus sp. OD32.</title>
        <authorList>
            <person name="Wang X.-P."/>
            <person name="Du Z.-J."/>
        </authorList>
    </citation>
    <scope>NUCLEOTIDE SEQUENCE [LARGE SCALE GENOMIC DNA]</scope>
    <source>
        <strain evidence="3 4">OD32</strain>
    </source>
</reference>
<evidence type="ECO:0000313" key="4">
    <source>
        <dbReference type="Proteomes" id="UP000240317"/>
    </source>
</evidence>
<protein>
    <submittedName>
        <fullName evidence="3">Uncharacterized protein</fullName>
    </submittedName>
</protein>
<dbReference type="EMBL" id="PYSV01000002">
    <property type="protein sequence ID" value="PTA69292.1"/>
    <property type="molecule type" value="Genomic_DNA"/>
</dbReference>
<feature type="transmembrane region" description="Helical" evidence="2">
    <location>
        <begin position="49"/>
        <end position="71"/>
    </location>
</feature>
<evidence type="ECO:0000256" key="1">
    <source>
        <dbReference type="SAM" id="MobiDB-lite"/>
    </source>
</evidence>
<proteinExistence type="predicted"/>
<comment type="caution">
    <text evidence="3">The sequence shown here is derived from an EMBL/GenBank/DDBJ whole genome shotgun (WGS) entry which is preliminary data.</text>
</comment>
<feature type="compositionally biased region" description="Basic residues" evidence="1">
    <location>
        <begin position="26"/>
        <end position="39"/>
    </location>
</feature>
<sequence length="72" mass="7245">MSGFSAGSFSFSRSGHKGGFVGHGSHSSHKRHGYGHSGHYRTTKKSSGCLGAFVFAALAAGGSVAGLFSLLG</sequence>
<evidence type="ECO:0000256" key="2">
    <source>
        <dbReference type="SAM" id="Phobius"/>
    </source>
</evidence>
<dbReference type="Proteomes" id="UP000240317">
    <property type="component" value="Unassembled WGS sequence"/>
</dbReference>
<gene>
    <name evidence="3" type="ORF">C8263_02860</name>
</gene>